<comment type="caution">
    <text evidence="1">The sequence shown here is derived from an EMBL/GenBank/DDBJ whole genome shotgun (WGS) entry which is preliminary data.</text>
</comment>
<gene>
    <name evidence="1" type="ORF">ACFQRF_22440</name>
</gene>
<evidence type="ECO:0000313" key="1">
    <source>
        <dbReference type="EMBL" id="MFC7330491.1"/>
    </source>
</evidence>
<sequence length="1616" mass="172121">MTTTGDRPASPPAEALLDAGLAPLAAPHADTATDEVRARRYTHPALPGRSVVRLAADTLAPAEDAAMRHFGFGEPETSGPLALTRPRGLGYPEWALVHDRGNAGPALAAVRPMERAAKLARSRPGAAAEAFGEIAVTLPHTHLAAFWEQAGRAFLAADSPGQASIMFGRAREAERVYNIPVDEATRREAVLEFAFAGALSVKALAGYVTELARSYEPGPAYQQFRELALRRSLGGLPPWAEMPAQLRSLARAAGRDAAAEEERTLRELLEVPATASAPAGFWRKCRATLVALASGDAEVRRMLLHLFPTADTEGFHGWWLELLDDCGALADLADPAAEISGGAAAWLSRMVGHTRNGRGAAPARLHELVPRIAGRLAADGVPVRVDGTRGTRVGPVELDLLDLCLAHGVPVAGPREGQRLELGHWLLGTGREADRRDLAAVAADPRWSPLLVPAVRSYATSHKADALLELPVLRPLAMAYLDGLIDRLSGGGVAAARETLETLGRSVGPSALAGLPGRRDAVVAADYARVLARTLRAGILDEYGWEALDEAARDLLGTGPQRPDITAVASWPVLTLCTAAKAIAVDGGGRVAEHALRLPADAQRPAAVYTGGRFLVCYTIAGRTHMYWSSDPGTVITEQDRGAVYSWQDRWQRALGAPRLTTEGVRWAGGRALSPGERPDGRDRHVLSDGATYWRASGESREIDPVTGDEGRAGLPAFLADLALRPGERLQVHCCTLAPLPKGGEETPLGHADGLVGFAVLRGGTDAGGEAAYRIVGVDGRTAELPWSFPRGVVPAPWGAMRYPGGGELGILSGTNVIVLYAADGSGPLWDAHPGPYDDYCAQLGTPFLPDPMFWHHLRPRDTTASAVLRSVTREQAAGLLETARAEIGEDLSTTRTPATAKAVAELLGGDPHPGVLAGATGAVVATARETVRHDRFVRRLAESVRGVQVDSGELCGALGGLMENISWDRHDTVRQIEHVHAFLTGGIDPATAVDQQKSGVDWTELLGRVGGAAWRTLVPGVSEPQRTALRGLLDAWSATCFADPGARLARGRVFAESGGDHYTAAVDPADPEHRRVDLAVEVGSGNMRTYHGHNGFTRRYVEIGSGDLPAPPRRTLVDREEIAFRWGTAAQLRTLVDALDAQGPPEWDLEAAGVLAERAGLSPGAAALLLAGWPQGNKWDADFCGKELRGVLGLTTAEAQAARDELDRISGADLLDLYSAALPGTPEEIAELWRPGGLRDLAERLATAWVERFGRGTPLPTATVVAAQKVLGPRGVHQRLRIVRSPDDTEALTRVGRSWPAVGDDGQVDLDREGAPLEAPLVAIAGLLPWCYAELPAADPVRLGVPRTLHLLRERLADPELLLGAGCLRSGSERRSVVEAAFGTTPYRAPGGVRLPDPCYDDGLTVLYLGRGDIRLWFRPALLGDDRRSRLLRAMVADHTWGGHLDSVDLVRSPGYGAMAERIAAAPDDGCDADPAVRVPGLVAETAAAHGISADAARLYLQLLAVLEPTDRKVRAWNGWTPARHRTAEAELVDGGLAVRATRSRAGRSLFLPGGWTTAKAPNLPFETWKAPLYDLRADPGTQPSGPLERFLPMRPYPELFAEAAERVAAGDGPR</sequence>
<dbReference type="RefSeq" id="WP_379873135.1">
    <property type="nucleotide sequence ID" value="NZ_JBHTBH010000012.1"/>
</dbReference>
<name>A0ABW2KMM6_9ACTN</name>
<dbReference type="EMBL" id="JBHTBH010000012">
    <property type="protein sequence ID" value="MFC7330491.1"/>
    <property type="molecule type" value="Genomic_DNA"/>
</dbReference>
<organism evidence="1 2">
    <name type="scientific">Marinactinospora rubrisoli</name>
    <dbReference type="NCBI Taxonomy" id="2715399"/>
    <lineage>
        <taxon>Bacteria</taxon>
        <taxon>Bacillati</taxon>
        <taxon>Actinomycetota</taxon>
        <taxon>Actinomycetes</taxon>
        <taxon>Streptosporangiales</taxon>
        <taxon>Nocardiopsidaceae</taxon>
        <taxon>Marinactinospora</taxon>
    </lineage>
</organism>
<dbReference type="Proteomes" id="UP001596540">
    <property type="component" value="Unassembled WGS sequence"/>
</dbReference>
<evidence type="ECO:0000313" key="2">
    <source>
        <dbReference type="Proteomes" id="UP001596540"/>
    </source>
</evidence>
<reference evidence="2" key="1">
    <citation type="journal article" date="2019" name="Int. J. Syst. Evol. Microbiol.">
        <title>The Global Catalogue of Microorganisms (GCM) 10K type strain sequencing project: providing services to taxonomists for standard genome sequencing and annotation.</title>
        <authorList>
            <consortium name="The Broad Institute Genomics Platform"/>
            <consortium name="The Broad Institute Genome Sequencing Center for Infectious Disease"/>
            <person name="Wu L."/>
            <person name="Ma J."/>
        </authorList>
    </citation>
    <scope>NUCLEOTIDE SEQUENCE [LARGE SCALE GENOMIC DNA]</scope>
    <source>
        <strain evidence="2">CGMCC 4.7382</strain>
    </source>
</reference>
<protein>
    <recommendedName>
        <fullName evidence="3">DNA-binding protein</fullName>
    </recommendedName>
</protein>
<keyword evidence="2" id="KW-1185">Reference proteome</keyword>
<accession>A0ABW2KMM6</accession>
<proteinExistence type="predicted"/>
<evidence type="ECO:0008006" key="3">
    <source>
        <dbReference type="Google" id="ProtNLM"/>
    </source>
</evidence>